<keyword evidence="2" id="KW-0597">Phosphoprotein</keyword>
<dbReference type="SMART" id="SM00421">
    <property type="entry name" value="HTH_LUXR"/>
    <property type="match status" value="1"/>
</dbReference>
<dbReference type="OrthoDB" id="2972364at2"/>
<evidence type="ECO:0000256" key="6">
    <source>
        <dbReference type="ARBA" id="ARBA00023163"/>
    </source>
</evidence>
<dbReference type="CDD" id="cd17535">
    <property type="entry name" value="REC_NarL-like"/>
    <property type="match status" value="1"/>
</dbReference>
<dbReference type="Gene3D" id="1.10.10.10">
    <property type="entry name" value="Winged helix-like DNA-binding domain superfamily/Winged helix DNA-binding domain"/>
    <property type="match status" value="1"/>
</dbReference>
<dbReference type="PANTHER" id="PTHR43214:SF39">
    <property type="entry name" value="TRANSCRIPTIONAL REGULATORY PROTEIN DEGU"/>
    <property type="match status" value="1"/>
</dbReference>
<sequence length="201" mass="22568">MKIKVLLVDDHLLVLLGIKQLLEHESDLEVVNTICDPAGINAAISKNHPDVVVMDIRMKGYNGIELTKKLIESYPNLKIVILSAYNDDEYIDASYHAGAYAFITKENSATELANAIRQSFLGNNIIPRKKIEYQNHYLTKTELEILKLISEDKTNAEISDILMVSRRTVEHHVSSIIKKLNVYSRVGAVVKGIKLGLLKTI</sequence>
<evidence type="ECO:0000256" key="3">
    <source>
        <dbReference type="ARBA" id="ARBA00023012"/>
    </source>
</evidence>
<dbReference type="InterPro" id="IPR016032">
    <property type="entry name" value="Sig_transdc_resp-reg_C-effctor"/>
</dbReference>
<evidence type="ECO:0000256" key="4">
    <source>
        <dbReference type="ARBA" id="ARBA00023015"/>
    </source>
</evidence>
<comment type="subcellular location">
    <subcellularLocation>
        <location evidence="1">Cytoplasm</location>
    </subcellularLocation>
</comment>
<dbReference type="GeneID" id="301127418"/>
<dbReference type="InterPro" id="IPR036388">
    <property type="entry name" value="WH-like_DNA-bd_sf"/>
</dbReference>
<keyword evidence="8" id="KW-1185">Reference proteome</keyword>
<organism evidence="7 8">
    <name type="scientific">Aeribacillus pallidus</name>
    <dbReference type="NCBI Taxonomy" id="33936"/>
    <lineage>
        <taxon>Bacteria</taxon>
        <taxon>Bacillati</taxon>
        <taxon>Bacillota</taxon>
        <taxon>Bacilli</taxon>
        <taxon>Bacillales</taxon>
        <taxon>Bacillaceae</taxon>
        <taxon>Aeribacillus</taxon>
    </lineage>
</organism>
<dbReference type="PROSITE" id="PS50110">
    <property type="entry name" value="RESPONSE_REGULATORY"/>
    <property type="match status" value="1"/>
</dbReference>
<evidence type="ECO:0000256" key="1">
    <source>
        <dbReference type="ARBA" id="ARBA00004496"/>
    </source>
</evidence>
<proteinExistence type="predicted"/>
<keyword evidence="5 7" id="KW-0238">DNA-binding</keyword>
<dbReference type="SUPFAM" id="SSF52172">
    <property type="entry name" value="CheY-like"/>
    <property type="match status" value="1"/>
</dbReference>
<dbReference type="Pfam" id="PF00196">
    <property type="entry name" value="GerE"/>
    <property type="match status" value="1"/>
</dbReference>
<dbReference type="PANTHER" id="PTHR43214">
    <property type="entry name" value="TWO-COMPONENT RESPONSE REGULATOR"/>
    <property type="match status" value="1"/>
</dbReference>
<accession>A0A161WF28</accession>
<dbReference type="GO" id="GO:0003677">
    <property type="term" value="F:DNA binding"/>
    <property type="evidence" value="ECO:0007669"/>
    <property type="project" value="UniProtKB-KW"/>
</dbReference>
<accession>A0A165XE93</accession>
<gene>
    <name evidence="7" type="ORF">AZI98_11300</name>
</gene>
<evidence type="ECO:0000313" key="8">
    <source>
        <dbReference type="Proteomes" id="UP000076476"/>
    </source>
</evidence>
<dbReference type="InterPro" id="IPR001789">
    <property type="entry name" value="Sig_transdc_resp-reg_receiver"/>
</dbReference>
<comment type="caution">
    <text evidence="7">The sequence shown here is derived from an EMBL/GenBank/DDBJ whole genome shotgun (WGS) entry which is preliminary data.</text>
</comment>
<evidence type="ECO:0000256" key="5">
    <source>
        <dbReference type="ARBA" id="ARBA00023125"/>
    </source>
</evidence>
<dbReference type="RefSeq" id="WP_063388394.1">
    <property type="nucleotide sequence ID" value="NZ_LVHY01000076.1"/>
</dbReference>
<protein>
    <submittedName>
        <fullName evidence="7">DNA-binding response regulator</fullName>
    </submittedName>
</protein>
<dbReference type="InterPro" id="IPR058245">
    <property type="entry name" value="NreC/VraR/RcsB-like_REC"/>
</dbReference>
<keyword evidence="4" id="KW-0805">Transcription regulation</keyword>
<dbReference type="SMART" id="SM00448">
    <property type="entry name" value="REC"/>
    <property type="match status" value="1"/>
</dbReference>
<evidence type="ECO:0000313" key="7">
    <source>
        <dbReference type="EMBL" id="KZN95930.1"/>
    </source>
</evidence>
<dbReference type="InterPro" id="IPR000792">
    <property type="entry name" value="Tscrpt_reg_LuxR_C"/>
</dbReference>
<keyword evidence="6" id="KW-0804">Transcription</keyword>
<dbReference type="GO" id="GO:0005737">
    <property type="term" value="C:cytoplasm"/>
    <property type="evidence" value="ECO:0007669"/>
    <property type="project" value="UniProtKB-SubCell"/>
</dbReference>
<dbReference type="InterPro" id="IPR011006">
    <property type="entry name" value="CheY-like_superfamily"/>
</dbReference>
<dbReference type="Gene3D" id="3.40.50.2300">
    <property type="match status" value="1"/>
</dbReference>
<evidence type="ECO:0000256" key="2">
    <source>
        <dbReference type="ARBA" id="ARBA00022553"/>
    </source>
</evidence>
<dbReference type="Pfam" id="PF00072">
    <property type="entry name" value="Response_reg"/>
    <property type="match status" value="1"/>
</dbReference>
<dbReference type="GO" id="GO:0000160">
    <property type="term" value="P:phosphorelay signal transduction system"/>
    <property type="evidence" value="ECO:0007669"/>
    <property type="project" value="UniProtKB-KW"/>
</dbReference>
<dbReference type="PRINTS" id="PR00038">
    <property type="entry name" value="HTHLUXR"/>
</dbReference>
<dbReference type="PROSITE" id="PS50043">
    <property type="entry name" value="HTH_LUXR_2"/>
    <property type="match status" value="1"/>
</dbReference>
<dbReference type="STRING" id="33936.AZI98_11300"/>
<dbReference type="SUPFAM" id="SSF46894">
    <property type="entry name" value="C-terminal effector domain of the bipartite response regulators"/>
    <property type="match status" value="1"/>
</dbReference>
<keyword evidence="3" id="KW-0902">Two-component regulatory system</keyword>
<dbReference type="PROSITE" id="PS00622">
    <property type="entry name" value="HTH_LUXR_1"/>
    <property type="match status" value="1"/>
</dbReference>
<dbReference type="GO" id="GO:0006355">
    <property type="term" value="P:regulation of DNA-templated transcription"/>
    <property type="evidence" value="ECO:0007669"/>
    <property type="project" value="InterPro"/>
</dbReference>
<name>A0A161WF28_9BACI</name>
<dbReference type="AlphaFoldDB" id="A0A161WF28"/>
<dbReference type="CDD" id="cd06170">
    <property type="entry name" value="LuxR_C_like"/>
    <property type="match status" value="1"/>
</dbReference>
<dbReference type="InterPro" id="IPR039420">
    <property type="entry name" value="WalR-like"/>
</dbReference>
<dbReference type="EMBL" id="LWBR01000034">
    <property type="protein sequence ID" value="KZN95930.1"/>
    <property type="molecule type" value="Genomic_DNA"/>
</dbReference>
<dbReference type="Proteomes" id="UP000076476">
    <property type="component" value="Unassembled WGS sequence"/>
</dbReference>
<reference evidence="7 8" key="1">
    <citation type="submission" date="2016-04" db="EMBL/GenBank/DDBJ databases">
        <title>Draft genome sequence of Aeribacillus pallidus 8m3 from petroleum reservoir.</title>
        <authorList>
            <person name="Poltaraus A.B."/>
            <person name="Nazina T.N."/>
            <person name="Tourova T.P."/>
            <person name="Malakho S.M."/>
            <person name="Korshunova A.V."/>
            <person name="Sokolova D.S."/>
        </authorList>
    </citation>
    <scope>NUCLEOTIDE SEQUENCE [LARGE SCALE GENOMIC DNA]</scope>
    <source>
        <strain evidence="7 8">8m3</strain>
    </source>
</reference>